<name>A0A8J3YVB5_9ACTN</name>
<dbReference type="Pfam" id="PF00400">
    <property type="entry name" value="WD40"/>
    <property type="match status" value="3"/>
</dbReference>
<dbReference type="PROSITE" id="PS00678">
    <property type="entry name" value="WD_REPEATS_1"/>
    <property type="match status" value="1"/>
</dbReference>
<dbReference type="AlphaFoldDB" id="A0A8J3YVB5"/>
<evidence type="ECO:0000256" key="1">
    <source>
        <dbReference type="ARBA" id="ARBA00022574"/>
    </source>
</evidence>
<evidence type="ECO:0000256" key="4">
    <source>
        <dbReference type="SAM" id="MobiDB-lite"/>
    </source>
</evidence>
<evidence type="ECO:0000256" key="5">
    <source>
        <dbReference type="SAM" id="Phobius"/>
    </source>
</evidence>
<sequence length="364" mass="37971">MCGVKAMLRDDSAERAAEPPPPAPSADNRASFMIAAIAVLAMLAVTGVVLAVRSVGDADDSRAARGYQGEIDATESFRAVAFDPDGTWLFAATGSSVEVRHPVTHRRDGAVFAVGAPVSAMAISPDGRRLVTVSDDNAIRVWDVATRQPVGEPLVADGLRRAFSIAISSDGTLLAAAGDGGTALWNLAGREFVGLLAGINGSHSSVAFSPDGSRIATGDTGGGTVTLWNTKTRQPDGEALVAHDPGAPINALAFDHSGTLLADGSGDFIANVWNLVTREHTQFTGNELQPIHSVILSDDGRTLITASLNAVRIYDVPGVAQVGQVFVKDGSDDCWDVALSPNGDTLAVIRDHRIQFWSLAAARK</sequence>
<dbReference type="EMBL" id="BOPG01000002">
    <property type="protein sequence ID" value="GIJ52579.1"/>
    <property type="molecule type" value="Genomic_DNA"/>
</dbReference>
<keyword evidence="5" id="KW-1133">Transmembrane helix</keyword>
<keyword evidence="2" id="KW-0677">Repeat</keyword>
<dbReference type="PROSITE" id="PS50294">
    <property type="entry name" value="WD_REPEATS_REGION"/>
    <property type="match status" value="1"/>
</dbReference>
<organism evidence="6 7">
    <name type="scientific">Virgisporangium aurantiacum</name>
    <dbReference type="NCBI Taxonomy" id="175570"/>
    <lineage>
        <taxon>Bacteria</taxon>
        <taxon>Bacillati</taxon>
        <taxon>Actinomycetota</taxon>
        <taxon>Actinomycetes</taxon>
        <taxon>Micromonosporales</taxon>
        <taxon>Micromonosporaceae</taxon>
        <taxon>Virgisporangium</taxon>
    </lineage>
</organism>
<keyword evidence="7" id="KW-1185">Reference proteome</keyword>
<dbReference type="PROSITE" id="PS50082">
    <property type="entry name" value="WD_REPEATS_2"/>
    <property type="match status" value="1"/>
</dbReference>
<feature type="compositionally biased region" description="Basic and acidic residues" evidence="4">
    <location>
        <begin position="7"/>
        <end position="17"/>
    </location>
</feature>
<gene>
    <name evidence="6" type="ORF">Vau01_000950</name>
</gene>
<protein>
    <recommendedName>
        <fullName evidence="8">WD40 repeat domain-containing protein</fullName>
    </recommendedName>
</protein>
<feature type="repeat" description="WD" evidence="3">
    <location>
        <begin position="118"/>
        <end position="152"/>
    </location>
</feature>
<feature type="region of interest" description="Disordered" evidence="4">
    <location>
        <begin position="1"/>
        <end position="26"/>
    </location>
</feature>
<dbReference type="PANTHER" id="PTHR19879">
    <property type="entry name" value="TRANSCRIPTION INITIATION FACTOR TFIID"/>
    <property type="match status" value="1"/>
</dbReference>
<evidence type="ECO:0000256" key="3">
    <source>
        <dbReference type="PROSITE-ProRule" id="PRU00221"/>
    </source>
</evidence>
<dbReference type="Gene3D" id="2.130.10.10">
    <property type="entry name" value="YVTN repeat-like/Quinoprotein amine dehydrogenase"/>
    <property type="match status" value="2"/>
</dbReference>
<dbReference type="Proteomes" id="UP000612585">
    <property type="component" value="Unassembled WGS sequence"/>
</dbReference>
<evidence type="ECO:0000313" key="6">
    <source>
        <dbReference type="EMBL" id="GIJ52579.1"/>
    </source>
</evidence>
<keyword evidence="5" id="KW-0472">Membrane</keyword>
<dbReference type="InterPro" id="IPR019775">
    <property type="entry name" value="WD40_repeat_CS"/>
</dbReference>
<dbReference type="SMART" id="SM00320">
    <property type="entry name" value="WD40"/>
    <property type="match status" value="7"/>
</dbReference>
<dbReference type="SUPFAM" id="SSF82171">
    <property type="entry name" value="DPP6 N-terminal domain-like"/>
    <property type="match status" value="1"/>
</dbReference>
<comment type="caution">
    <text evidence="6">The sequence shown here is derived from an EMBL/GenBank/DDBJ whole genome shotgun (WGS) entry which is preliminary data.</text>
</comment>
<evidence type="ECO:0000313" key="7">
    <source>
        <dbReference type="Proteomes" id="UP000612585"/>
    </source>
</evidence>
<proteinExistence type="predicted"/>
<dbReference type="InterPro" id="IPR001680">
    <property type="entry name" value="WD40_rpt"/>
</dbReference>
<evidence type="ECO:0000256" key="2">
    <source>
        <dbReference type="ARBA" id="ARBA00022737"/>
    </source>
</evidence>
<evidence type="ECO:0008006" key="8">
    <source>
        <dbReference type="Google" id="ProtNLM"/>
    </source>
</evidence>
<feature type="transmembrane region" description="Helical" evidence="5">
    <location>
        <begin position="30"/>
        <end position="52"/>
    </location>
</feature>
<keyword evidence="5" id="KW-0812">Transmembrane</keyword>
<reference evidence="6" key="1">
    <citation type="submission" date="2021-01" db="EMBL/GenBank/DDBJ databases">
        <title>Whole genome shotgun sequence of Virgisporangium aurantiacum NBRC 16421.</title>
        <authorList>
            <person name="Komaki H."/>
            <person name="Tamura T."/>
        </authorList>
    </citation>
    <scope>NUCLEOTIDE SEQUENCE</scope>
    <source>
        <strain evidence="6">NBRC 16421</strain>
    </source>
</reference>
<dbReference type="InterPro" id="IPR015943">
    <property type="entry name" value="WD40/YVTN_repeat-like_dom_sf"/>
</dbReference>
<dbReference type="PANTHER" id="PTHR19879:SF9">
    <property type="entry name" value="TRANSCRIPTION INITIATION FACTOR TFIID SUBUNIT 5"/>
    <property type="match status" value="1"/>
</dbReference>
<accession>A0A8J3YVB5</accession>
<keyword evidence="1 3" id="KW-0853">WD repeat</keyword>